<dbReference type="Proteomes" id="UP000289738">
    <property type="component" value="Chromosome A06"/>
</dbReference>
<dbReference type="PANTHER" id="PTHR12606">
    <property type="entry name" value="SENTRIN/SUMO-SPECIFIC PROTEASE"/>
    <property type="match status" value="1"/>
</dbReference>
<dbReference type="GO" id="GO:0016929">
    <property type="term" value="F:deSUMOylase activity"/>
    <property type="evidence" value="ECO:0007669"/>
    <property type="project" value="TreeGrafter"/>
</dbReference>
<dbReference type="SUPFAM" id="SSF54001">
    <property type="entry name" value="Cysteine proteinases"/>
    <property type="match status" value="1"/>
</dbReference>
<feature type="compositionally biased region" description="Basic and acidic residues" evidence="5">
    <location>
        <begin position="17"/>
        <end position="27"/>
    </location>
</feature>
<protein>
    <recommendedName>
        <fullName evidence="6">Ubiquitin-like protease family profile domain-containing protein</fullName>
    </recommendedName>
</protein>
<proteinExistence type="inferred from homology"/>
<feature type="compositionally biased region" description="Polar residues" evidence="5">
    <location>
        <begin position="1"/>
        <end position="12"/>
    </location>
</feature>
<dbReference type="PROSITE" id="PS50600">
    <property type="entry name" value="ULP_PROTEASE"/>
    <property type="match status" value="1"/>
</dbReference>
<feature type="domain" description="Ubiquitin-like protease family profile" evidence="6">
    <location>
        <begin position="300"/>
        <end position="496"/>
    </location>
</feature>
<evidence type="ECO:0000256" key="5">
    <source>
        <dbReference type="SAM" id="MobiDB-lite"/>
    </source>
</evidence>
<evidence type="ECO:0000313" key="7">
    <source>
        <dbReference type="EMBL" id="RYR53728.1"/>
    </source>
</evidence>
<feature type="region of interest" description="Disordered" evidence="5">
    <location>
        <begin position="145"/>
        <end position="166"/>
    </location>
</feature>
<evidence type="ECO:0000256" key="4">
    <source>
        <dbReference type="ARBA" id="ARBA00022807"/>
    </source>
</evidence>
<evidence type="ECO:0000259" key="6">
    <source>
        <dbReference type="PROSITE" id="PS50600"/>
    </source>
</evidence>
<evidence type="ECO:0000256" key="2">
    <source>
        <dbReference type="ARBA" id="ARBA00022670"/>
    </source>
</evidence>
<dbReference type="Pfam" id="PF02902">
    <property type="entry name" value="Peptidase_C48"/>
    <property type="match status" value="1"/>
</dbReference>
<comment type="similarity">
    <text evidence="1">Belongs to the peptidase C48 family.</text>
</comment>
<dbReference type="GO" id="GO:0006508">
    <property type="term" value="P:proteolysis"/>
    <property type="evidence" value="ECO:0007669"/>
    <property type="project" value="UniProtKB-KW"/>
</dbReference>
<organism evidence="7 8">
    <name type="scientific">Arachis hypogaea</name>
    <name type="common">Peanut</name>
    <dbReference type="NCBI Taxonomy" id="3818"/>
    <lineage>
        <taxon>Eukaryota</taxon>
        <taxon>Viridiplantae</taxon>
        <taxon>Streptophyta</taxon>
        <taxon>Embryophyta</taxon>
        <taxon>Tracheophyta</taxon>
        <taxon>Spermatophyta</taxon>
        <taxon>Magnoliopsida</taxon>
        <taxon>eudicotyledons</taxon>
        <taxon>Gunneridae</taxon>
        <taxon>Pentapetalae</taxon>
        <taxon>rosids</taxon>
        <taxon>fabids</taxon>
        <taxon>Fabales</taxon>
        <taxon>Fabaceae</taxon>
        <taxon>Papilionoideae</taxon>
        <taxon>50 kb inversion clade</taxon>
        <taxon>dalbergioids sensu lato</taxon>
        <taxon>Dalbergieae</taxon>
        <taxon>Pterocarpus clade</taxon>
        <taxon>Arachis</taxon>
    </lineage>
</organism>
<gene>
    <name evidence="7" type="ORF">Ahy_A06g028947</name>
</gene>
<comment type="caution">
    <text evidence="7">The sequence shown here is derived from an EMBL/GenBank/DDBJ whole genome shotgun (WGS) entry which is preliminary data.</text>
</comment>
<dbReference type="AlphaFoldDB" id="A0A445CS41"/>
<feature type="region of interest" description="Disordered" evidence="5">
    <location>
        <begin position="1"/>
        <end position="60"/>
    </location>
</feature>
<reference evidence="7 8" key="1">
    <citation type="submission" date="2019-01" db="EMBL/GenBank/DDBJ databases">
        <title>Sequencing of cultivated peanut Arachis hypogaea provides insights into genome evolution and oil improvement.</title>
        <authorList>
            <person name="Chen X."/>
        </authorList>
    </citation>
    <scope>NUCLEOTIDE SEQUENCE [LARGE SCALE GENOMIC DNA]</scope>
    <source>
        <strain evidence="8">cv. Fuhuasheng</strain>
        <tissue evidence="7">Leaves</tissue>
    </source>
</reference>
<accession>A0A445CS41</accession>
<dbReference type="EMBL" id="SDMP01000006">
    <property type="protein sequence ID" value="RYR53728.1"/>
    <property type="molecule type" value="Genomic_DNA"/>
</dbReference>
<dbReference type="InterPro" id="IPR003653">
    <property type="entry name" value="Peptidase_C48_C"/>
</dbReference>
<keyword evidence="3" id="KW-0378">Hydrolase</keyword>
<sequence>MASIRSPTTVDVSSDEEVPKSTADRYKQPQPNRVLRRKRGSTTVVPNTSKDDGDAMAGSAQDRSALAVEVKLIQNQIMELKSIVANQGQFNESVMGMLKQALDPRVDSPVIGSNSPHAMQSNMKAFPKASITTNDAKRTTHAYKMRKTSTRTTSREDPDYVPTATPLTSSDNGSFHFIRRHIRSKSSGKKGSIGILRKGKRILFDSSTDRNEGLNKDRSYVTTSTDRIMLTSDRPNFLQQRCIDPSPWANEIGPLVPEGMPMTFVPTNDMKILGVDLATAAYIFSPVMDQEELLVPNAHCAITRRALRSLEPGKQVVDDVLILVASRLRMETTELHWFLPTTFAQIATSRGPIPQATLTAIETTFMGKVNRVCKIYCPIWCENHWFLVVIDVVRRQVVYLDSLKSADTRAKRRREIKKVTTFLEELLDHDSWYDAPEKGRELVSDYEIIEPVVVQQDPYRLSSFTGELICGSVSLHYSAHASNDCGMFVAQWMIMYHLWGNYDVEKVTDYSRMRLAVDMLLRYHNDNREKIVNAALEYWRNFVPIPQTQL</sequence>
<evidence type="ECO:0000256" key="3">
    <source>
        <dbReference type="ARBA" id="ARBA00022801"/>
    </source>
</evidence>
<dbReference type="GO" id="GO:0016926">
    <property type="term" value="P:protein desumoylation"/>
    <property type="evidence" value="ECO:0007669"/>
    <property type="project" value="TreeGrafter"/>
</dbReference>
<evidence type="ECO:0000256" key="1">
    <source>
        <dbReference type="ARBA" id="ARBA00005234"/>
    </source>
</evidence>
<dbReference type="GO" id="GO:0005634">
    <property type="term" value="C:nucleus"/>
    <property type="evidence" value="ECO:0007669"/>
    <property type="project" value="TreeGrafter"/>
</dbReference>
<dbReference type="InterPro" id="IPR038765">
    <property type="entry name" value="Papain-like_cys_pep_sf"/>
</dbReference>
<keyword evidence="4" id="KW-0788">Thiol protease</keyword>
<dbReference type="PANTHER" id="PTHR12606:SF157">
    <property type="entry name" value="OS06G0122600 PROTEIN"/>
    <property type="match status" value="1"/>
</dbReference>
<dbReference type="Gene3D" id="3.40.395.10">
    <property type="entry name" value="Adenoviral Proteinase, Chain A"/>
    <property type="match status" value="1"/>
</dbReference>
<keyword evidence="2" id="KW-0645">Protease</keyword>
<evidence type="ECO:0000313" key="8">
    <source>
        <dbReference type="Proteomes" id="UP000289738"/>
    </source>
</evidence>
<name>A0A445CS41_ARAHY</name>
<keyword evidence="8" id="KW-1185">Reference proteome</keyword>